<dbReference type="OrthoDB" id="9814303at2"/>
<dbReference type="InterPro" id="IPR020846">
    <property type="entry name" value="MFS_dom"/>
</dbReference>
<evidence type="ECO:0000256" key="7">
    <source>
        <dbReference type="ARBA" id="ARBA00023136"/>
    </source>
</evidence>
<dbReference type="RefSeq" id="WP_013258384.1">
    <property type="nucleotide sequence ID" value="NC_014365.1"/>
</dbReference>
<keyword evidence="7 8" id="KW-0472">Membrane</keyword>
<name>E1QH88_DESB2</name>
<evidence type="ECO:0000256" key="8">
    <source>
        <dbReference type="SAM" id="Phobius"/>
    </source>
</evidence>
<dbReference type="GO" id="GO:1990961">
    <property type="term" value="P:xenobiotic detoxification by transmembrane export across the plasma membrane"/>
    <property type="evidence" value="ECO:0007669"/>
    <property type="project" value="InterPro"/>
</dbReference>
<evidence type="ECO:0000259" key="9">
    <source>
        <dbReference type="PROSITE" id="PS50850"/>
    </source>
</evidence>
<comment type="similarity">
    <text evidence="2">Belongs to the major facilitator superfamily. Bcr/CmlA family.</text>
</comment>
<comment type="subcellular location">
    <subcellularLocation>
        <location evidence="1">Cell membrane</location>
        <topology evidence="1">Multi-pass membrane protein</topology>
    </subcellularLocation>
</comment>
<keyword evidence="11" id="KW-1185">Reference proteome</keyword>
<evidence type="ECO:0000256" key="6">
    <source>
        <dbReference type="ARBA" id="ARBA00022989"/>
    </source>
</evidence>
<keyword evidence="6 8" id="KW-1133">Transmembrane helix</keyword>
<dbReference type="eggNOG" id="COG2814">
    <property type="taxonomic scope" value="Bacteria"/>
</dbReference>
<dbReference type="InterPro" id="IPR011701">
    <property type="entry name" value="MFS"/>
</dbReference>
<dbReference type="NCBIfam" id="TIGR00710">
    <property type="entry name" value="efflux_Bcr_CflA"/>
    <property type="match status" value="1"/>
</dbReference>
<dbReference type="Proteomes" id="UP000009047">
    <property type="component" value="Chromosome"/>
</dbReference>
<feature type="transmembrane region" description="Helical" evidence="8">
    <location>
        <begin position="38"/>
        <end position="59"/>
    </location>
</feature>
<feature type="transmembrane region" description="Helical" evidence="8">
    <location>
        <begin position="208"/>
        <end position="234"/>
    </location>
</feature>
<feature type="domain" description="Major facilitator superfamily (MFS) profile" evidence="9">
    <location>
        <begin position="4"/>
        <end position="380"/>
    </location>
</feature>
<feature type="transmembrane region" description="Helical" evidence="8">
    <location>
        <begin position="240"/>
        <end position="259"/>
    </location>
</feature>
<organism evidence="10 11">
    <name type="scientific">Desulfarculus baarsii (strain ATCC 33931 / DSM 2075 / LMG 7858 / VKM B-1802 / 2st14)</name>
    <dbReference type="NCBI Taxonomy" id="644282"/>
    <lineage>
        <taxon>Bacteria</taxon>
        <taxon>Pseudomonadati</taxon>
        <taxon>Thermodesulfobacteriota</taxon>
        <taxon>Desulfarculia</taxon>
        <taxon>Desulfarculales</taxon>
        <taxon>Desulfarculaceae</taxon>
        <taxon>Desulfarculus</taxon>
    </lineage>
</organism>
<feature type="transmembrane region" description="Helical" evidence="8">
    <location>
        <begin position="333"/>
        <end position="354"/>
    </location>
</feature>
<evidence type="ECO:0000256" key="4">
    <source>
        <dbReference type="ARBA" id="ARBA00022475"/>
    </source>
</evidence>
<dbReference type="SUPFAM" id="SSF103473">
    <property type="entry name" value="MFS general substrate transporter"/>
    <property type="match status" value="1"/>
</dbReference>
<dbReference type="PANTHER" id="PTHR43124:SF3">
    <property type="entry name" value="CHLORAMPHENICOL EFFLUX PUMP RV0191"/>
    <property type="match status" value="1"/>
</dbReference>
<evidence type="ECO:0000256" key="2">
    <source>
        <dbReference type="ARBA" id="ARBA00006236"/>
    </source>
</evidence>
<keyword evidence="4" id="KW-1003">Cell membrane</keyword>
<evidence type="ECO:0000256" key="5">
    <source>
        <dbReference type="ARBA" id="ARBA00022692"/>
    </source>
</evidence>
<evidence type="ECO:0000313" key="10">
    <source>
        <dbReference type="EMBL" id="ADK84931.1"/>
    </source>
</evidence>
<keyword evidence="3" id="KW-0813">Transport</keyword>
<dbReference type="InterPro" id="IPR050189">
    <property type="entry name" value="MFS_Efflux_Transporters"/>
</dbReference>
<feature type="transmembrane region" description="Helical" evidence="8">
    <location>
        <begin position="156"/>
        <end position="175"/>
    </location>
</feature>
<evidence type="ECO:0000313" key="11">
    <source>
        <dbReference type="Proteomes" id="UP000009047"/>
    </source>
</evidence>
<feature type="transmembrane region" description="Helical" evidence="8">
    <location>
        <begin position="71"/>
        <end position="89"/>
    </location>
</feature>
<protein>
    <submittedName>
        <fullName evidence="10">Drug resistance transporter, Bcr/CflA subfamily</fullName>
    </submittedName>
</protein>
<dbReference type="InterPro" id="IPR036259">
    <property type="entry name" value="MFS_trans_sf"/>
</dbReference>
<dbReference type="Gene3D" id="1.20.1720.10">
    <property type="entry name" value="Multidrug resistance protein D"/>
    <property type="match status" value="1"/>
</dbReference>
<evidence type="ECO:0000256" key="3">
    <source>
        <dbReference type="ARBA" id="ARBA00022448"/>
    </source>
</evidence>
<dbReference type="Pfam" id="PF07690">
    <property type="entry name" value="MFS_1"/>
    <property type="match status" value="1"/>
</dbReference>
<dbReference type="EMBL" id="CP002085">
    <property type="protein sequence ID" value="ADK84931.1"/>
    <property type="molecule type" value="Genomic_DNA"/>
</dbReference>
<feature type="transmembrane region" description="Helical" evidence="8">
    <location>
        <begin position="271"/>
        <end position="289"/>
    </location>
</feature>
<dbReference type="PROSITE" id="PS50850">
    <property type="entry name" value="MFS"/>
    <property type="match status" value="1"/>
</dbReference>
<keyword evidence="5 8" id="KW-0812">Transmembrane</keyword>
<dbReference type="InterPro" id="IPR004812">
    <property type="entry name" value="Efflux_drug-R_Bcr/CmlA"/>
</dbReference>
<feature type="transmembrane region" description="Helical" evidence="8">
    <location>
        <begin position="95"/>
        <end position="116"/>
    </location>
</feature>
<reference evidence="10 11" key="1">
    <citation type="journal article" date="2010" name="Stand. Genomic Sci.">
        <title>Complete genome sequence of Desulfarculus baarsii type strain (2st14).</title>
        <authorList>
            <person name="Sun H."/>
            <person name="Spring S."/>
            <person name="Lapidus A."/>
            <person name="Davenport K."/>
            <person name="Del Rio T.G."/>
            <person name="Tice H."/>
            <person name="Nolan M."/>
            <person name="Copeland A."/>
            <person name="Cheng J.F."/>
            <person name="Lucas S."/>
            <person name="Tapia R."/>
            <person name="Goodwin L."/>
            <person name="Pitluck S."/>
            <person name="Ivanova N."/>
            <person name="Pagani I."/>
            <person name="Mavromatis K."/>
            <person name="Ovchinnikova G."/>
            <person name="Pati A."/>
            <person name="Chen A."/>
            <person name="Palaniappan K."/>
            <person name="Hauser L."/>
            <person name="Chang Y.J."/>
            <person name="Jeffries C.D."/>
            <person name="Detter J.C."/>
            <person name="Han C."/>
            <person name="Rohde M."/>
            <person name="Brambilla E."/>
            <person name="Goker M."/>
            <person name="Woyke T."/>
            <person name="Bristow J."/>
            <person name="Eisen J.A."/>
            <person name="Markowitz V."/>
            <person name="Hugenholtz P."/>
            <person name="Kyrpides N.C."/>
            <person name="Klenk H.P."/>
            <person name="Land M."/>
        </authorList>
    </citation>
    <scope>NUCLEOTIDE SEQUENCE [LARGE SCALE GENOMIC DNA]</scope>
    <source>
        <strain evidence="11">ATCC 33931 / DSM 2075 / LMG 7858 / VKM B-1802 / 2st14</strain>
    </source>
</reference>
<evidence type="ECO:0000256" key="1">
    <source>
        <dbReference type="ARBA" id="ARBA00004651"/>
    </source>
</evidence>
<dbReference type="AlphaFoldDB" id="E1QH88"/>
<dbReference type="GO" id="GO:0005886">
    <property type="term" value="C:plasma membrane"/>
    <property type="evidence" value="ECO:0007669"/>
    <property type="project" value="UniProtKB-SubCell"/>
</dbReference>
<dbReference type="STRING" id="644282.Deba_1563"/>
<dbReference type="GO" id="GO:0042910">
    <property type="term" value="F:xenobiotic transmembrane transporter activity"/>
    <property type="evidence" value="ECO:0007669"/>
    <property type="project" value="InterPro"/>
</dbReference>
<dbReference type="HOGENOM" id="CLU_001265_47_1_7"/>
<feature type="transmembrane region" description="Helical" evidence="8">
    <location>
        <begin position="128"/>
        <end position="150"/>
    </location>
</feature>
<proteinExistence type="inferred from homology"/>
<feature type="transmembrane region" description="Helical" evidence="8">
    <location>
        <begin position="360"/>
        <end position="379"/>
    </location>
</feature>
<sequence>MRKTIILLALLTAFPPMSTDMYLPALPLLGKLWGQPEAAINLTLVLWFVTYCVFLLVYGPVSDRVGRRPPLLWGVGLFIVASLGCAMADGLTMLLAARVAQAAGAAASTVMAMAMAKDLFEMRQRAKVLAYISVINALAPMLAPTLGGWIMAWLSWRWVFAAQALLAAAVLPQIARMNEPLQAPIKVKASHAVLAYARLFKNWRFSCLNAAMALPNLAMFAFIAASPAIYISGFGLSESVFGYFFGFNALAMMVGAYGYSFFGRGFSPLKIMLTSFVGMAVGGAGLVFLPHQQSPWMVALPMWVVSFCIGLNRPPANNLILEQVSADTGSASSLIALAIMSSGAVAMFVASLAWADKAAVIGALAMVGGATAFVALVAMRHSLAGLEPMSARATS</sequence>
<dbReference type="KEGG" id="dbr:Deba_1563"/>
<accession>E1QH88</accession>
<dbReference type="PANTHER" id="PTHR43124">
    <property type="entry name" value="PURINE EFFLUX PUMP PBUE"/>
    <property type="match status" value="1"/>
</dbReference>
<gene>
    <name evidence="10" type="ordered locus">Deba_1563</name>
</gene>